<dbReference type="SMART" id="SM00347">
    <property type="entry name" value="HTH_MARR"/>
    <property type="match status" value="1"/>
</dbReference>
<dbReference type="Pfam" id="PF12802">
    <property type="entry name" value="MarR_2"/>
    <property type="match status" value="1"/>
</dbReference>
<evidence type="ECO:0000256" key="3">
    <source>
        <dbReference type="ARBA" id="ARBA00023163"/>
    </source>
</evidence>
<dbReference type="PROSITE" id="PS50995">
    <property type="entry name" value="HTH_MARR_2"/>
    <property type="match status" value="1"/>
</dbReference>
<accession>A0A6H2DHW0</accession>
<dbReference type="EMBL" id="CP051217">
    <property type="protein sequence ID" value="QJB68259.1"/>
    <property type="molecule type" value="Genomic_DNA"/>
</dbReference>
<evidence type="ECO:0000313" key="5">
    <source>
        <dbReference type="EMBL" id="QJB68259.1"/>
    </source>
</evidence>
<dbReference type="GO" id="GO:0003700">
    <property type="term" value="F:DNA-binding transcription factor activity"/>
    <property type="evidence" value="ECO:0007669"/>
    <property type="project" value="InterPro"/>
</dbReference>
<reference evidence="5 7" key="1">
    <citation type="submission" date="2020-04" db="EMBL/GenBank/DDBJ databases">
        <title>Genome sequence for Sphingorhabdus sp. strain M1.</title>
        <authorList>
            <person name="Park S.-J."/>
        </authorList>
    </citation>
    <scope>NUCLEOTIDE SEQUENCE [LARGE SCALE GENOMIC DNA]</scope>
    <source>
        <strain evidence="5 7">JK6</strain>
    </source>
</reference>
<dbReference type="PANTHER" id="PTHR42756:SF1">
    <property type="entry name" value="TRANSCRIPTIONAL REPRESSOR OF EMRAB OPERON"/>
    <property type="match status" value="1"/>
</dbReference>
<dbReference type="GO" id="GO:0003677">
    <property type="term" value="F:DNA binding"/>
    <property type="evidence" value="ECO:0007669"/>
    <property type="project" value="UniProtKB-KW"/>
</dbReference>
<evidence type="ECO:0000313" key="6">
    <source>
        <dbReference type="EMBL" id="QJB69456.1"/>
    </source>
</evidence>
<dbReference type="EMBL" id="CP051217">
    <property type="protein sequence ID" value="QJB69456.1"/>
    <property type="molecule type" value="Genomic_DNA"/>
</dbReference>
<evidence type="ECO:0000313" key="7">
    <source>
        <dbReference type="Proteomes" id="UP000501600"/>
    </source>
</evidence>
<dbReference type="CDD" id="cd00090">
    <property type="entry name" value="HTH_ARSR"/>
    <property type="match status" value="1"/>
</dbReference>
<proteinExistence type="predicted"/>
<keyword evidence="1" id="KW-0805">Transcription regulation</keyword>
<keyword evidence="2" id="KW-0238">DNA-binding</keyword>
<dbReference type="AlphaFoldDB" id="A0A6H2DHW0"/>
<dbReference type="PANTHER" id="PTHR42756">
    <property type="entry name" value="TRANSCRIPTIONAL REGULATOR, MARR"/>
    <property type="match status" value="1"/>
</dbReference>
<protein>
    <submittedName>
        <fullName evidence="5">MarR family transcriptional regulator</fullName>
    </submittedName>
</protein>
<dbReference type="Proteomes" id="UP000501600">
    <property type="component" value="Chromosome"/>
</dbReference>
<feature type="domain" description="HTH marR-type" evidence="4">
    <location>
        <begin position="16"/>
        <end position="148"/>
    </location>
</feature>
<dbReference type="PRINTS" id="PR00598">
    <property type="entry name" value="HTHMARR"/>
</dbReference>
<dbReference type="InterPro" id="IPR011991">
    <property type="entry name" value="ArsR-like_HTH"/>
</dbReference>
<evidence type="ECO:0000256" key="1">
    <source>
        <dbReference type="ARBA" id="ARBA00023015"/>
    </source>
</evidence>
<sequence length="152" mass="17937">MELVKDQPARAFPTTLDALTFRFEDVPRLLRRTVDSALYGYELSRTQWRLLAYVLREEGMTQTELARCLELERASVGQAIDALERKQLLERTKEPGDRRVWRIMPTRKARQLLPELRDTINEIYEQMFRGFSAAEIDKLHSYLDRIMVNFGD</sequence>
<dbReference type="InterPro" id="IPR000835">
    <property type="entry name" value="HTH_MarR-typ"/>
</dbReference>
<dbReference type="KEGG" id="phao:HF685_02210"/>
<keyword evidence="3" id="KW-0804">Transcription</keyword>
<dbReference type="KEGG" id="phao:HF685_09315"/>
<gene>
    <name evidence="5" type="ORF">HF685_02210</name>
    <name evidence="6" type="ORF">HF685_09315</name>
</gene>
<keyword evidence="7" id="KW-1185">Reference proteome</keyword>
<dbReference type="Gene3D" id="1.10.10.10">
    <property type="entry name" value="Winged helix-like DNA-binding domain superfamily/Winged helix DNA-binding domain"/>
    <property type="match status" value="1"/>
</dbReference>
<dbReference type="SUPFAM" id="SSF46785">
    <property type="entry name" value="Winged helix' DNA-binding domain"/>
    <property type="match status" value="1"/>
</dbReference>
<evidence type="ECO:0000259" key="4">
    <source>
        <dbReference type="PROSITE" id="PS50995"/>
    </source>
</evidence>
<dbReference type="InterPro" id="IPR036390">
    <property type="entry name" value="WH_DNA-bd_sf"/>
</dbReference>
<name>A0A6H2DHW0_9SPHN</name>
<dbReference type="RefSeq" id="WP_168818103.1">
    <property type="nucleotide sequence ID" value="NZ_CP051217.1"/>
</dbReference>
<evidence type="ECO:0000256" key="2">
    <source>
        <dbReference type="ARBA" id="ARBA00023125"/>
    </source>
</evidence>
<organism evidence="5 7">
    <name type="scientific">Parasphingorhabdus halotolerans</name>
    <dbReference type="NCBI Taxonomy" id="2725558"/>
    <lineage>
        <taxon>Bacteria</taxon>
        <taxon>Pseudomonadati</taxon>
        <taxon>Pseudomonadota</taxon>
        <taxon>Alphaproteobacteria</taxon>
        <taxon>Sphingomonadales</taxon>
        <taxon>Sphingomonadaceae</taxon>
        <taxon>Parasphingorhabdus</taxon>
    </lineage>
</organism>
<dbReference type="InterPro" id="IPR036388">
    <property type="entry name" value="WH-like_DNA-bd_sf"/>
</dbReference>